<organism evidence="2">
    <name type="scientific">Dolosigranulum savutiense</name>
    <dbReference type="NCBI Taxonomy" id="3110288"/>
    <lineage>
        <taxon>Bacteria</taxon>
        <taxon>Bacillati</taxon>
        <taxon>Bacillota</taxon>
        <taxon>Bacilli</taxon>
        <taxon>Lactobacillales</taxon>
        <taxon>Carnobacteriaceae</taxon>
        <taxon>Dolosigranulum</taxon>
    </lineage>
</organism>
<dbReference type="InterPro" id="IPR013381">
    <property type="entry name" value="CRISPR-assoc_prot_Cse1"/>
</dbReference>
<dbReference type="RefSeq" id="WP_347300712.1">
    <property type="nucleotide sequence ID" value="NZ_CP142433.1"/>
</dbReference>
<reference evidence="2" key="1">
    <citation type="submission" date="2023-12" db="EMBL/GenBank/DDBJ databases">
        <title>Dolosigranulum savutii sp. nov. isolated from human upper respiratory samples collected in Botswana.</title>
        <authorList>
            <person name="Kelly M.S."/>
        </authorList>
    </citation>
    <scope>NUCLEOTIDE SEQUENCE</scope>
    <source>
        <strain evidence="2">MSK294</strain>
        <strain evidence="1">MSK433</strain>
    </source>
</reference>
<accession>A0AB74U0P7</accession>
<dbReference type="Pfam" id="PF09481">
    <property type="entry name" value="CRISPR_Cse1"/>
    <property type="match status" value="1"/>
</dbReference>
<dbReference type="KEGG" id="dst:VUQ06_00970"/>
<name>A0AB74U0P7_9LACT</name>
<dbReference type="AlphaFoldDB" id="A0AB74U0P7"/>
<dbReference type="Gene3D" id="1.10.132.100">
    <property type="match status" value="1"/>
</dbReference>
<protein>
    <submittedName>
        <fullName evidence="2">Type I-E CRISPR-associated protein Cse1/CasA</fullName>
    </submittedName>
</protein>
<dbReference type="EMBL" id="CP142433">
    <property type="protein sequence ID" value="XBC46426.1"/>
    <property type="molecule type" value="Genomic_DNA"/>
</dbReference>
<proteinExistence type="predicted"/>
<gene>
    <name evidence="2" type="ORF">VUQ06_00970</name>
    <name evidence="1" type="ORF">VUQ08_02080</name>
</gene>
<evidence type="ECO:0000313" key="1">
    <source>
        <dbReference type="EMBL" id="XBC46426.1"/>
    </source>
</evidence>
<sequence>MNRYNLVDEKWISVITLEGNNKEVSLKDLFMNAQNYHSLAGETETQNFAVLRLLLAVTQTIFSRYDAEGKPLDTIEINDMMQQVKDVNEARFGEHEDYLYKTWDDLWDEGKFPDIISKYLECWHDRFFLFSDQYPFYQMTEQVFMSYPLEKDGKKPTQINAKQINRVISESSNKKALFSPKMKESNKNILKEGELARWLITFQGYTGQSDKANYYLVKNSDMKVSMGWIYEFTGIYLIGNNLFETLLLNTVLDHPRDQYNFKIQKPSWEYTGKDTLDYYLKRGPRPDNLAELYTNQSRAIFIDPTTNMTKPFSLKTIKLPKLIKENNFLEPMTMWDLSKDVYTPKKIKTNTSLWRSYGTLIGNKNSIDPGLIKWYMKLDIRENLSIKSVTMLNDNTNSRTPIGQVSDQINMNHEVGKDLDENGWVDRISELVDLTQDIINVNYKKFVDRVGFIRQGNSMTKHQIQKYLNKAYFSIDTPFKEWLSNINPNDNKEETIKFWKLKLKKLIEDQAKSLIENASDTDYIGREDKKGKIINIPIAYETFRFYLNQKLK</sequence>
<evidence type="ECO:0000313" key="2">
    <source>
        <dbReference type="EMBL" id="XBC49824.1"/>
    </source>
</evidence>
<dbReference type="EMBL" id="CP142435">
    <property type="protein sequence ID" value="XBC49824.1"/>
    <property type="molecule type" value="Genomic_DNA"/>
</dbReference>